<dbReference type="GO" id="GO:0080090">
    <property type="term" value="P:regulation of primary metabolic process"/>
    <property type="evidence" value="ECO:0007669"/>
    <property type="project" value="UniProtKB-ARBA"/>
</dbReference>
<feature type="signal peptide" evidence="19">
    <location>
        <begin position="1"/>
        <end position="23"/>
    </location>
</feature>
<evidence type="ECO:0000256" key="8">
    <source>
        <dbReference type="ARBA" id="ARBA00022729"/>
    </source>
</evidence>
<evidence type="ECO:0000256" key="11">
    <source>
        <dbReference type="ARBA" id="ARBA00022801"/>
    </source>
</evidence>
<dbReference type="Gene3D" id="1.20.1440.180">
    <property type="entry name" value="KEN domain"/>
    <property type="match status" value="1"/>
</dbReference>
<dbReference type="GO" id="GO:0006397">
    <property type="term" value="P:mRNA processing"/>
    <property type="evidence" value="ECO:0007669"/>
    <property type="project" value="InterPro"/>
</dbReference>
<dbReference type="Gene3D" id="3.30.200.20">
    <property type="entry name" value="Phosphorylase Kinase, domain 1"/>
    <property type="match status" value="1"/>
</dbReference>
<dbReference type="Pfam" id="PF00069">
    <property type="entry name" value="Pkinase"/>
    <property type="match status" value="1"/>
</dbReference>
<dbReference type="SMART" id="SM00580">
    <property type="entry name" value="PUG"/>
    <property type="match status" value="1"/>
</dbReference>
<dbReference type="Gene3D" id="2.130.10.10">
    <property type="entry name" value="YVTN repeat-like/Quinoprotein amine dehydrogenase"/>
    <property type="match status" value="1"/>
</dbReference>
<keyword evidence="15" id="KW-0472">Membrane</keyword>
<evidence type="ECO:0000313" key="23">
    <source>
        <dbReference type="Proteomes" id="UP000030764"/>
    </source>
</evidence>
<keyword evidence="16" id="KW-0511">Multifunctional enzyme</keyword>
<evidence type="ECO:0000256" key="12">
    <source>
        <dbReference type="ARBA" id="ARBA00022824"/>
    </source>
</evidence>
<keyword evidence="5" id="KW-0597">Phosphoprotein</keyword>
<organism evidence="22 23">
    <name type="scientific">Trichuris suis</name>
    <name type="common">pig whipworm</name>
    <dbReference type="NCBI Taxonomy" id="68888"/>
    <lineage>
        <taxon>Eukaryota</taxon>
        <taxon>Metazoa</taxon>
        <taxon>Ecdysozoa</taxon>
        <taxon>Nematoda</taxon>
        <taxon>Enoplea</taxon>
        <taxon>Dorylaimia</taxon>
        <taxon>Trichinellida</taxon>
        <taxon>Trichuridae</taxon>
        <taxon>Trichuris</taxon>
    </lineage>
</organism>
<dbReference type="SMART" id="SM00220">
    <property type="entry name" value="S_TKc"/>
    <property type="match status" value="1"/>
</dbReference>
<proteinExistence type="predicted"/>
<dbReference type="GO" id="GO:1990604">
    <property type="term" value="C:IRE1-TRAF2-ASK1 complex"/>
    <property type="evidence" value="ECO:0007669"/>
    <property type="project" value="TreeGrafter"/>
</dbReference>
<dbReference type="InterPro" id="IPR045133">
    <property type="entry name" value="IRE1/2-like"/>
</dbReference>
<keyword evidence="4" id="KW-0723">Serine/threonine-protein kinase</keyword>
<evidence type="ECO:0000256" key="3">
    <source>
        <dbReference type="ARBA" id="ARBA00012513"/>
    </source>
</evidence>
<keyword evidence="10" id="KW-0418">Kinase</keyword>
<reference evidence="22 23" key="1">
    <citation type="journal article" date="2014" name="Nat. Genet.">
        <title>Genome and transcriptome of the porcine whipworm Trichuris suis.</title>
        <authorList>
            <person name="Jex A.R."/>
            <person name="Nejsum P."/>
            <person name="Schwarz E.M."/>
            <person name="Hu L."/>
            <person name="Young N.D."/>
            <person name="Hall R.S."/>
            <person name="Korhonen P.K."/>
            <person name="Liao S."/>
            <person name="Thamsborg S."/>
            <person name="Xia J."/>
            <person name="Xu P."/>
            <person name="Wang S."/>
            <person name="Scheerlinck J.P."/>
            <person name="Hofmann A."/>
            <person name="Sternberg P.W."/>
            <person name="Wang J."/>
            <person name="Gasser R.B."/>
        </authorList>
    </citation>
    <scope>NUCLEOTIDE SEQUENCE [LARGE SCALE GENOMIC DNA]</scope>
    <source>
        <strain evidence="22">DCEP-RM93M</strain>
    </source>
</reference>
<comment type="subcellular location">
    <subcellularLocation>
        <location evidence="2">Endoplasmic reticulum membrane</location>
        <topology evidence="2">Single-pass type I membrane protein</topology>
    </subcellularLocation>
</comment>
<feature type="chain" id="PRO_5001795049" description="non-specific serine/threonine protein kinase" evidence="19">
    <location>
        <begin position="24"/>
        <end position="866"/>
    </location>
</feature>
<dbReference type="EC" id="2.7.11.1" evidence="3"/>
<evidence type="ECO:0000256" key="15">
    <source>
        <dbReference type="ARBA" id="ARBA00023136"/>
    </source>
</evidence>
<keyword evidence="12" id="KW-0256">Endoplasmic reticulum</keyword>
<dbReference type="GO" id="GO:0005524">
    <property type="term" value="F:ATP binding"/>
    <property type="evidence" value="ECO:0007669"/>
    <property type="project" value="UniProtKB-KW"/>
</dbReference>
<evidence type="ECO:0000256" key="5">
    <source>
        <dbReference type="ARBA" id="ARBA00022553"/>
    </source>
</evidence>
<keyword evidence="23" id="KW-1185">Reference proteome</keyword>
<evidence type="ECO:0000256" key="16">
    <source>
        <dbReference type="ARBA" id="ARBA00023268"/>
    </source>
</evidence>
<keyword evidence="6" id="KW-0808">Transferase</keyword>
<dbReference type="PROSITE" id="PS50011">
    <property type="entry name" value="PROTEIN_KINASE_DOM"/>
    <property type="match status" value="1"/>
</dbReference>
<dbReference type="Pfam" id="PF06479">
    <property type="entry name" value="Ribonuc_2-5A"/>
    <property type="match status" value="1"/>
</dbReference>
<feature type="domain" description="KEN" evidence="21">
    <location>
        <begin position="733"/>
        <end position="865"/>
    </location>
</feature>
<dbReference type="CDD" id="cd10422">
    <property type="entry name" value="RNase_Ire1"/>
    <property type="match status" value="1"/>
</dbReference>
<protein>
    <recommendedName>
        <fullName evidence="3">non-specific serine/threonine protein kinase</fullName>
        <ecNumber evidence="3">2.7.11.1</ecNumber>
    </recommendedName>
</protein>
<evidence type="ECO:0000256" key="13">
    <source>
        <dbReference type="ARBA" id="ARBA00022840"/>
    </source>
</evidence>
<accession>A0A085M4X2</accession>
<evidence type="ECO:0000256" key="2">
    <source>
        <dbReference type="ARBA" id="ARBA00004115"/>
    </source>
</evidence>
<evidence type="ECO:0000259" key="20">
    <source>
        <dbReference type="PROSITE" id="PS50011"/>
    </source>
</evidence>
<dbReference type="GO" id="GO:0036498">
    <property type="term" value="P:IRE1-mediated unfolded protein response"/>
    <property type="evidence" value="ECO:0007669"/>
    <property type="project" value="TreeGrafter"/>
</dbReference>
<keyword evidence="11" id="KW-0378">Hydrolase</keyword>
<dbReference type="InterPro" id="IPR038357">
    <property type="entry name" value="KEN_sf"/>
</dbReference>
<dbReference type="InterPro" id="IPR011047">
    <property type="entry name" value="Quinoprotein_ADH-like_sf"/>
</dbReference>
<comment type="catalytic activity">
    <reaction evidence="18">
        <text>L-seryl-[protein] + ATP = O-phospho-L-seryl-[protein] + ADP + H(+)</text>
        <dbReference type="Rhea" id="RHEA:17989"/>
        <dbReference type="Rhea" id="RHEA-COMP:9863"/>
        <dbReference type="Rhea" id="RHEA-COMP:11604"/>
        <dbReference type="ChEBI" id="CHEBI:15378"/>
        <dbReference type="ChEBI" id="CHEBI:29999"/>
        <dbReference type="ChEBI" id="CHEBI:30616"/>
        <dbReference type="ChEBI" id="CHEBI:83421"/>
        <dbReference type="ChEBI" id="CHEBI:456216"/>
        <dbReference type="EC" id="2.7.11.1"/>
    </reaction>
</comment>
<dbReference type="PROSITE" id="PS51392">
    <property type="entry name" value="KEN"/>
    <property type="match status" value="1"/>
</dbReference>
<dbReference type="EMBL" id="KL363229">
    <property type="protein sequence ID" value="KFD52268.1"/>
    <property type="molecule type" value="Genomic_DNA"/>
</dbReference>
<dbReference type="Gene3D" id="1.10.510.10">
    <property type="entry name" value="Transferase(Phosphotransferase) domain 1"/>
    <property type="match status" value="1"/>
</dbReference>
<dbReference type="GO" id="GO:0004521">
    <property type="term" value="F:RNA endonuclease activity"/>
    <property type="evidence" value="ECO:0007669"/>
    <property type="project" value="InterPro"/>
</dbReference>
<evidence type="ECO:0000256" key="7">
    <source>
        <dbReference type="ARBA" id="ARBA00022692"/>
    </source>
</evidence>
<dbReference type="GO" id="GO:0016787">
    <property type="term" value="F:hydrolase activity"/>
    <property type="evidence" value="ECO:0007669"/>
    <property type="project" value="UniProtKB-KW"/>
</dbReference>
<keyword evidence="8 19" id="KW-0732">Signal</keyword>
<feature type="domain" description="Protein kinase" evidence="20">
    <location>
        <begin position="475"/>
        <end position="740"/>
    </location>
</feature>
<name>A0A085M4X2_9BILA</name>
<dbReference type="AlphaFoldDB" id="A0A085M4X2"/>
<dbReference type="SUPFAM" id="SSF50998">
    <property type="entry name" value="Quinoprotein alcohol dehydrogenase-like"/>
    <property type="match status" value="1"/>
</dbReference>
<evidence type="ECO:0000256" key="18">
    <source>
        <dbReference type="ARBA" id="ARBA00048679"/>
    </source>
</evidence>
<dbReference type="GO" id="GO:0070059">
    <property type="term" value="P:intrinsic apoptotic signaling pathway in response to endoplasmic reticulum stress"/>
    <property type="evidence" value="ECO:0007669"/>
    <property type="project" value="TreeGrafter"/>
</dbReference>
<dbReference type="InterPro" id="IPR011009">
    <property type="entry name" value="Kinase-like_dom_sf"/>
</dbReference>
<dbReference type="GO" id="GO:0010468">
    <property type="term" value="P:regulation of gene expression"/>
    <property type="evidence" value="ECO:0007669"/>
    <property type="project" value="UniProtKB-ARBA"/>
</dbReference>
<comment type="catalytic activity">
    <reaction evidence="17">
        <text>L-threonyl-[protein] + ATP = O-phospho-L-threonyl-[protein] + ADP + H(+)</text>
        <dbReference type="Rhea" id="RHEA:46608"/>
        <dbReference type="Rhea" id="RHEA-COMP:11060"/>
        <dbReference type="Rhea" id="RHEA-COMP:11605"/>
        <dbReference type="ChEBI" id="CHEBI:15378"/>
        <dbReference type="ChEBI" id="CHEBI:30013"/>
        <dbReference type="ChEBI" id="CHEBI:30616"/>
        <dbReference type="ChEBI" id="CHEBI:61977"/>
        <dbReference type="ChEBI" id="CHEBI:456216"/>
        <dbReference type="EC" id="2.7.11.1"/>
    </reaction>
</comment>
<gene>
    <name evidence="22" type="ORF">M513_06831</name>
</gene>
<keyword evidence="13" id="KW-0067">ATP-binding</keyword>
<dbReference type="FunFam" id="1.20.1440.180:FF:000001">
    <property type="entry name" value="Serine/threonine-protein kinase/endoribonuclease IRE1"/>
    <property type="match status" value="1"/>
</dbReference>
<dbReference type="PANTHER" id="PTHR13954:SF6">
    <property type="entry name" value="NON-SPECIFIC SERINE_THREONINE PROTEIN KINASE"/>
    <property type="match status" value="1"/>
</dbReference>
<evidence type="ECO:0000256" key="19">
    <source>
        <dbReference type="SAM" id="SignalP"/>
    </source>
</evidence>
<keyword evidence="7" id="KW-0812">Transmembrane</keyword>
<dbReference type="InterPro" id="IPR010513">
    <property type="entry name" value="KEN_dom"/>
</dbReference>
<dbReference type="InterPro" id="IPR018391">
    <property type="entry name" value="PQQ_b-propeller_rpt"/>
</dbReference>
<evidence type="ECO:0000256" key="6">
    <source>
        <dbReference type="ARBA" id="ARBA00022679"/>
    </source>
</evidence>
<dbReference type="FunFam" id="3.30.200.20:FF:000077">
    <property type="entry name" value="Putative Serine/threonine-protein kinase/endoribonuclease IRE1"/>
    <property type="match status" value="1"/>
</dbReference>
<dbReference type="SUPFAM" id="SSF56112">
    <property type="entry name" value="Protein kinase-like (PK-like)"/>
    <property type="match status" value="1"/>
</dbReference>
<evidence type="ECO:0000256" key="17">
    <source>
        <dbReference type="ARBA" id="ARBA00047899"/>
    </source>
</evidence>
<evidence type="ECO:0000256" key="14">
    <source>
        <dbReference type="ARBA" id="ARBA00022989"/>
    </source>
</evidence>
<evidence type="ECO:0000256" key="4">
    <source>
        <dbReference type="ARBA" id="ARBA00022527"/>
    </source>
</evidence>
<sequence>MRCCCGYLFKALLFLLIVDSLWSTSSTSKELGVAARLSSIYRNSVFVSTIDGTLYMLDSVSGDVQTIIRQPPILKTSMVDQNAMVFLPDPQDGSLYQLFQGRLQKLPLTIPALVHASPCKSSDGLLFAGSKHDSWLAFVPNVDHGYTIQQLDEQDGMVCPTIDSTELFIGRSEYKLRIMDISDGRRRWNLTYVQYASKNAPVQSDYAFEHYSSCSDGTLVTVDSTTGRIMWKRNFKSIVVGLYQLHSDGLRRLQLHVLGSDTLQRLIADQSSTSAIRDPFLSPVEPLRPAMFVGKHSNSLYALSPLVDRKTVVFSPRNRALPLLEGPTAVQTPTQENDDAQVGLSVAIESWQRLLENNSTDSIDPPVFYGYYRLPPLAESKFFLLASKLPSLLPQLSYVAHDVDNDETPSSAYVKRWLKDRIEALLLAILICIFIVKIKSACRFVKFLIRFGLRRAITSSSSSGDGGTTVGRIWFDSKQVLGHGCNGTIVYKGTFDGRDVAVKRIFREYSKKAQREVKLLRESDSHRNVVRYFCMVSKDPLESSLLMGVLLWQETDKLYCYIALQLCQCTLQHYVEDAEVRMHRDLKPQNVLVYCSSSDGQPVAMISDFDLGQQLYSRNWNGRFSTAGTEGWMAPEVMKGEAIVCAPFISALSFCVFNAFALQCCLSDIFSLGCLYHYVLTTGEHPFGEAALRQSNILTGNFTLQEQLIQQEGRDLIGDMIRSDSLLRPTAEQAIRHPFFWSKQKQLSDRVEKVDSNDEIVQRLEKNGCRVVGGNWQNRICEALQGDLRRFRSYRGRSICDLLRALRNKRHHYHELSPEVRNALGSIPDQFVDYFTGRFPLLLMHVYKAGQLLRNEDIFASYYALS</sequence>
<dbReference type="InterPro" id="IPR015943">
    <property type="entry name" value="WD40/YVTN_repeat-like_dom_sf"/>
</dbReference>
<evidence type="ECO:0000313" key="22">
    <source>
        <dbReference type="EMBL" id="KFD52268.1"/>
    </source>
</evidence>
<dbReference type="GO" id="GO:0004674">
    <property type="term" value="F:protein serine/threonine kinase activity"/>
    <property type="evidence" value="ECO:0007669"/>
    <property type="project" value="UniProtKB-KW"/>
</dbReference>
<dbReference type="InterPro" id="IPR000719">
    <property type="entry name" value="Prot_kinase_dom"/>
</dbReference>
<keyword evidence="14" id="KW-1133">Transmembrane helix</keyword>
<dbReference type="Proteomes" id="UP000030764">
    <property type="component" value="Unassembled WGS sequence"/>
</dbReference>
<dbReference type="GO" id="GO:0051082">
    <property type="term" value="F:unfolded protein binding"/>
    <property type="evidence" value="ECO:0007669"/>
    <property type="project" value="TreeGrafter"/>
</dbReference>
<dbReference type="PANTHER" id="PTHR13954">
    <property type="entry name" value="IRE1-RELATED"/>
    <property type="match status" value="1"/>
</dbReference>
<evidence type="ECO:0000256" key="1">
    <source>
        <dbReference type="ARBA" id="ARBA00001946"/>
    </source>
</evidence>
<keyword evidence="9" id="KW-0547">Nucleotide-binding</keyword>
<evidence type="ECO:0000256" key="10">
    <source>
        <dbReference type="ARBA" id="ARBA00022777"/>
    </source>
</evidence>
<evidence type="ECO:0000259" key="21">
    <source>
        <dbReference type="PROSITE" id="PS51392"/>
    </source>
</evidence>
<dbReference type="SMART" id="SM00564">
    <property type="entry name" value="PQQ"/>
    <property type="match status" value="5"/>
</dbReference>
<evidence type="ECO:0000256" key="9">
    <source>
        <dbReference type="ARBA" id="ARBA00022741"/>
    </source>
</evidence>
<comment type="cofactor">
    <cofactor evidence="1">
        <name>Mg(2+)</name>
        <dbReference type="ChEBI" id="CHEBI:18420"/>
    </cofactor>
</comment>